<evidence type="ECO:0000313" key="2">
    <source>
        <dbReference type="Proteomes" id="UP000515312"/>
    </source>
</evidence>
<sequence length="67" mass="7862">MLNHHERRLLVRGEVEALLQLPPNDVQQLIDTRQLLAIKIAGQERFDSKDLYQLVETYKITAARRVH</sequence>
<dbReference type="Proteomes" id="UP000515312">
    <property type="component" value="Chromosome"/>
</dbReference>
<dbReference type="EMBL" id="CP060394">
    <property type="protein sequence ID" value="QNI30855.1"/>
    <property type="molecule type" value="Genomic_DNA"/>
</dbReference>
<protein>
    <submittedName>
        <fullName evidence="1">Uncharacterized protein</fullName>
    </submittedName>
</protein>
<evidence type="ECO:0000313" key="1">
    <source>
        <dbReference type="EMBL" id="QNI30855.1"/>
    </source>
</evidence>
<name>A0A7G8BE85_9BACT</name>
<reference evidence="1 2" key="1">
    <citation type="submission" date="2020-08" db="EMBL/GenBank/DDBJ databases">
        <title>Edaphobacter telluris sp. nov. and Acidobacterium dinghuensis sp. nov., two acidobacteria isolated from forest soil.</title>
        <authorList>
            <person name="Fu J."/>
            <person name="Qiu L."/>
        </authorList>
    </citation>
    <scope>NUCLEOTIDE SEQUENCE [LARGE SCALE GENOMIC DNA]</scope>
    <source>
        <strain evidence="1">4Y35</strain>
    </source>
</reference>
<dbReference type="RefSeq" id="WP_186741027.1">
    <property type="nucleotide sequence ID" value="NZ_CP060394.1"/>
</dbReference>
<dbReference type="AlphaFoldDB" id="A0A7G8BE85"/>
<accession>A0A7G8BE85</accession>
<keyword evidence="2" id="KW-1185">Reference proteome</keyword>
<organism evidence="1 2">
    <name type="scientific">Alloacidobacterium dinghuense</name>
    <dbReference type="NCBI Taxonomy" id="2763107"/>
    <lineage>
        <taxon>Bacteria</taxon>
        <taxon>Pseudomonadati</taxon>
        <taxon>Acidobacteriota</taxon>
        <taxon>Terriglobia</taxon>
        <taxon>Terriglobales</taxon>
        <taxon>Acidobacteriaceae</taxon>
        <taxon>Alloacidobacterium</taxon>
    </lineage>
</organism>
<gene>
    <name evidence="1" type="ORF">H7849_17260</name>
</gene>
<proteinExistence type="predicted"/>
<dbReference type="KEGG" id="adin:H7849_17260"/>